<accession>A0A6A5ULI1</accession>
<dbReference type="Proteomes" id="UP000800036">
    <property type="component" value="Unassembled WGS sequence"/>
</dbReference>
<reference evidence="2" key="1">
    <citation type="journal article" date="2020" name="Stud. Mycol.">
        <title>101 Dothideomycetes genomes: a test case for predicting lifestyles and emergence of pathogens.</title>
        <authorList>
            <person name="Haridas S."/>
            <person name="Albert R."/>
            <person name="Binder M."/>
            <person name="Bloem J."/>
            <person name="Labutti K."/>
            <person name="Salamov A."/>
            <person name="Andreopoulos B."/>
            <person name="Baker S."/>
            <person name="Barry K."/>
            <person name="Bills G."/>
            <person name="Bluhm B."/>
            <person name="Cannon C."/>
            <person name="Castanera R."/>
            <person name="Culley D."/>
            <person name="Daum C."/>
            <person name="Ezra D."/>
            <person name="Gonzalez J."/>
            <person name="Henrissat B."/>
            <person name="Kuo A."/>
            <person name="Liang C."/>
            <person name="Lipzen A."/>
            <person name="Lutzoni F."/>
            <person name="Magnuson J."/>
            <person name="Mondo S."/>
            <person name="Nolan M."/>
            <person name="Ohm R."/>
            <person name="Pangilinan J."/>
            <person name="Park H.-J."/>
            <person name="Ramirez L."/>
            <person name="Alfaro M."/>
            <person name="Sun H."/>
            <person name="Tritt A."/>
            <person name="Yoshinaga Y."/>
            <person name="Zwiers L.-H."/>
            <person name="Turgeon B."/>
            <person name="Goodwin S."/>
            <person name="Spatafora J."/>
            <person name="Crous P."/>
            <person name="Grigoriev I."/>
        </authorList>
    </citation>
    <scope>NUCLEOTIDE SEQUENCE</scope>
    <source>
        <strain evidence="2">CBS 107.79</strain>
    </source>
</reference>
<dbReference type="EMBL" id="ML976760">
    <property type="protein sequence ID" value="KAF1965544.1"/>
    <property type="molecule type" value="Genomic_DNA"/>
</dbReference>
<keyword evidence="1" id="KW-0472">Membrane</keyword>
<keyword evidence="1" id="KW-0812">Transmembrane</keyword>
<name>A0A6A5ULI1_9PLEO</name>
<evidence type="ECO:0000256" key="1">
    <source>
        <dbReference type="SAM" id="Phobius"/>
    </source>
</evidence>
<dbReference type="AlphaFoldDB" id="A0A6A5ULI1"/>
<organism evidence="2 3">
    <name type="scientific">Bimuria novae-zelandiae CBS 107.79</name>
    <dbReference type="NCBI Taxonomy" id="1447943"/>
    <lineage>
        <taxon>Eukaryota</taxon>
        <taxon>Fungi</taxon>
        <taxon>Dikarya</taxon>
        <taxon>Ascomycota</taxon>
        <taxon>Pezizomycotina</taxon>
        <taxon>Dothideomycetes</taxon>
        <taxon>Pleosporomycetidae</taxon>
        <taxon>Pleosporales</taxon>
        <taxon>Massarineae</taxon>
        <taxon>Didymosphaeriaceae</taxon>
        <taxon>Bimuria</taxon>
    </lineage>
</organism>
<protein>
    <submittedName>
        <fullName evidence="2">Uncharacterized protein</fullName>
    </submittedName>
</protein>
<sequence>MFNSICRHGLLTRFGNNPILWHDTQPPSLTLCHYILILYPVYQPSVGNWTYRIKRTESFRPLLCVMPRWRRLVAQMATIQPASFLAIGWMAWCFVGRRTGWMA</sequence>
<proteinExistence type="predicted"/>
<keyword evidence="1" id="KW-1133">Transmembrane helix</keyword>
<gene>
    <name evidence="2" type="ORF">BU23DRAFT_23085</name>
</gene>
<evidence type="ECO:0000313" key="3">
    <source>
        <dbReference type="Proteomes" id="UP000800036"/>
    </source>
</evidence>
<keyword evidence="3" id="KW-1185">Reference proteome</keyword>
<evidence type="ECO:0000313" key="2">
    <source>
        <dbReference type="EMBL" id="KAF1965544.1"/>
    </source>
</evidence>
<feature type="transmembrane region" description="Helical" evidence="1">
    <location>
        <begin position="72"/>
        <end position="95"/>
    </location>
</feature>